<evidence type="ECO:0000313" key="4">
    <source>
        <dbReference type="Proteomes" id="UP001139887"/>
    </source>
</evidence>
<dbReference type="PANTHER" id="PTHR28062:SF1">
    <property type="entry name" value="TRANSMEMBRANE PROTEIN"/>
    <property type="match status" value="1"/>
</dbReference>
<feature type="transmembrane region" description="Helical" evidence="2">
    <location>
        <begin position="69"/>
        <end position="86"/>
    </location>
</feature>
<proteinExistence type="predicted"/>
<evidence type="ECO:0000256" key="1">
    <source>
        <dbReference type="SAM" id="MobiDB-lite"/>
    </source>
</evidence>
<evidence type="ECO:0000313" key="3">
    <source>
        <dbReference type="EMBL" id="KAJ2851890.1"/>
    </source>
</evidence>
<comment type="caution">
    <text evidence="3">The sequence shown here is derived from an EMBL/GenBank/DDBJ whole genome shotgun (WGS) entry which is preliminary data.</text>
</comment>
<dbReference type="AlphaFoldDB" id="A0A9W8M1H8"/>
<dbReference type="OrthoDB" id="5562676at2759"/>
<keyword evidence="4" id="KW-1185">Reference proteome</keyword>
<dbReference type="PANTHER" id="PTHR28062">
    <property type="entry name" value="K+-H+ EXCHANGE-LIKE PROTEIN"/>
    <property type="match status" value="1"/>
</dbReference>
<keyword evidence="2" id="KW-0472">Membrane</keyword>
<feature type="transmembrane region" description="Helical" evidence="2">
    <location>
        <begin position="32"/>
        <end position="57"/>
    </location>
</feature>
<dbReference type="Proteomes" id="UP001139887">
    <property type="component" value="Unassembled WGS sequence"/>
</dbReference>
<keyword evidence="2" id="KW-1133">Transmembrane helix</keyword>
<feature type="transmembrane region" description="Helical" evidence="2">
    <location>
        <begin position="210"/>
        <end position="234"/>
    </location>
</feature>
<dbReference type="Pfam" id="PF10173">
    <property type="entry name" value="Mit_KHE1"/>
    <property type="match status" value="1"/>
</dbReference>
<name>A0A9W8M1H8_9FUNG</name>
<reference evidence="3" key="1">
    <citation type="submission" date="2022-07" db="EMBL/GenBank/DDBJ databases">
        <title>Phylogenomic reconstructions and comparative analyses of Kickxellomycotina fungi.</title>
        <authorList>
            <person name="Reynolds N.K."/>
            <person name="Stajich J.E."/>
            <person name="Barry K."/>
            <person name="Grigoriev I.V."/>
            <person name="Crous P."/>
            <person name="Smith M.E."/>
        </authorList>
    </citation>
    <scope>NUCLEOTIDE SEQUENCE</scope>
    <source>
        <strain evidence="3">NRRL 1566</strain>
    </source>
</reference>
<dbReference type="GO" id="GO:0005743">
    <property type="term" value="C:mitochondrial inner membrane"/>
    <property type="evidence" value="ECO:0007669"/>
    <property type="project" value="TreeGrafter"/>
</dbReference>
<dbReference type="EMBL" id="JANBUW010000007">
    <property type="protein sequence ID" value="KAJ2851890.1"/>
    <property type="molecule type" value="Genomic_DNA"/>
</dbReference>
<dbReference type="GO" id="GO:1902600">
    <property type="term" value="P:proton transmembrane transport"/>
    <property type="evidence" value="ECO:0007669"/>
    <property type="project" value="TreeGrafter"/>
</dbReference>
<feature type="region of interest" description="Disordered" evidence="1">
    <location>
        <begin position="279"/>
        <end position="317"/>
    </location>
</feature>
<protein>
    <submittedName>
        <fullName evidence="3">Uncharacterized protein</fullName>
    </submittedName>
</protein>
<accession>A0A9W8M1H8</accession>
<keyword evidence="2" id="KW-0812">Transmembrane</keyword>
<dbReference type="GO" id="GO:0006813">
    <property type="term" value="P:potassium ion transport"/>
    <property type="evidence" value="ECO:0007669"/>
    <property type="project" value="TreeGrafter"/>
</dbReference>
<evidence type="ECO:0000256" key="2">
    <source>
        <dbReference type="SAM" id="Phobius"/>
    </source>
</evidence>
<organism evidence="3 4">
    <name type="scientific">Coemansia brasiliensis</name>
    <dbReference type="NCBI Taxonomy" id="2650707"/>
    <lineage>
        <taxon>Eukaryota</taxon>
        <taxon>Fungi</taxon>
        <taxon>Fungi incertae sedis</taxon>
        <taxon>Zoopagomycota</taxon>
        <taxon>Kickxellomycotina</taxon>
        <taxon>Kickxellomycetes</taxon>
        <taxon>Kickxellales</taxon>
        <taxon>Kickxellaceae</taxon>
        <taxon>Coemansia</taxon>
    </lineage>
</organism>
<dbReference type="InterPro" id="IPR018786">
    <property type="entry name" value="Mit_KHE1"/>
</dbReference>
<sequence>MSETIRSSYDSKYAAHTSSVNAVSWTEIVGGLLVLVLLLAGLSFIASAFMLATIGVGQLELRAVILLKNWYVSGPLAAAFIALVLLRRHLLWRQLQAAGATRWALHCHPVNIVPTRMTKWAATASEKWSKWAVYPRNTWRGRIYTYGESLMDRIDFREYFLKEIPTKSEGAMLSKVDIVAPSMLGKTEVLSELRLLAQKQIPYHSKWMKICCYMLPISSLFTLVPIIPNFPFFYNLFRVYSHYKARHGAQHLLHLLDEGTYEVVFDSELSRWYQGAASSAGSSADSQTIDDTSRVRSPGYSSIQRSPVSSDDDQRTLENGCPLLEDPVLISDNDISRMAAYFQLSSFEPAIRRARHQIVSELTKASS</sequence>
<feature type="compositionally biased region" description="Polar residues" evidence="1">
    <location>
        <begin position="299"/>
        <end position="309"/>
    </location>
</feature>
<gene>
    <name evidence="3" type="ORF">IWW36_000663</name>
</gene>